<name>A0A7J7IY37_BUGNE</name>
<dbReference type="InterPro" id="IPR001258">
    <property type="entry name" value="NHL_repeat"/>
</dbReference>
<dbReference type="SUPFAM" id="SSF101898">
    <property type="entry name" value="NHL repeat"/>
    <property type="match status" value="1"/>
</dbReference>
<gene>
    <name evidence="3" type="ORF">EB796_023586</name>
</gene>
<evidence type="ECO:0000313" key="4">
    <source>
        <dbReference type="Proteomes" id="UP000593567"/>
    </source>
</evidence>
<evidence type="ECO:0000313" key="3">
    <source>
        <dbReference type="EMBL" id="KAF6018118.1"/>
    </source>
</evidence>
<dbReference type="Pfam" id="PF01436">
    <property type="entry name" value="NHL"/>
    <property type="match status" value="1"/>
</dbReference>
<accession>A0A7J7IY37</accession>
<comment type="caution">
    <text evidence="3">The sequence shown here is derived from an EMBL/GenBank/DDBJ whole genome shotgun (WGS) entry which is preliminary data.</text>
</comment>
<sequence>MYPADLKPPNKRLANLSHIQDMDDVTKQTVTGHCIKAMISDPYGHPVFAAIDMKVGSVMVYDADDQQVLRKIGAGYHEMDSVVFDEQHNFVMAANKPGACSIMKHNLKGDHISTFTVEDASKIYAVACLRATDWSIVVGDIGTKSIKCLSLAADQEGNHLLWSYPMDMPRGMCIDGGGNICVCDFRSNRITLLSAEGKLIGHSLTGLSKPQYIAMNHNRLFVIDMGRSTSYRLSVYNLFKTPAKRRHGKAKPEWQD</sequence>
<reference evidence="3" key="1">
    <citation type="submission" date="2020-06" db="EMBL/GenBank/DDBJ databases">
        <title>Draft genome of Bugula neritina, a colonial animal packing powerful symbionts and potential medicines.</title>
        <authorList>
            <person name="Rayko M."/>
        </authorList>
    </citation>
    <scope>NUCLEOTIDE SEQUENCE [LARGE SCALE GENOMIC DNA]</scope>
    <source>
        <strain evidence="3">Kwan_BN1</strain>
    </source>
</reference>
<dbReference type="OrthoDB" id="6156626at2759"/>
<dbReference type="Gene3D" id="2.120.10.30">
    <property type="entry name" value="TolB, C-terminal domain"/>
    <property type="match status" value="1"/>
</dbReference>
<dbReference type="InterPro" id="IPR011042">
    <property type="entry name" value="6-blade_b-propeller_TolB-like"/>
</dbReference>
<dbReference type="AlphaFoldDB" id="A0A7J7IY37"/>
<keyword evidence="4" id="KW-1185">Reference proteome</keyword>
<feature type="repeat" description="NHL" evidence="2">
    <location>
        <begin position="167"/>
        <end position="196"/>
    </location>
</feature>
<proteinExistence type="predicted"/>
<organism evidence="3 4">
    <name type="scientific">Bugula neritina</name>
    <name type="common">Brown bryozoan</name>
    <name type="synonym">Sertularia neritina</name>
    <dbReference type="NCBI Taxonomy" id="10212"/>
    <lineage>
        <taxon>Eukaryota</taxon>
        <taxon>Metazoa</taxon>
        <taxon>Spiralia</taxon>
        <taxon>Lophotrochozoa</taxon>
        <taxon>Bryozoa</taxon>
        <taxon>Gymnolaemata</taxon>
        <taxon>Cheilostomatida</taxon>
        <taxon>Flustrina</taxon>
        <taxon>Buguloidea</taxon>
        <taxon>Bugulidae</taxon>
        <taxon>Bugula</taxon>
    </lineage>
</organism>
<dbReference type="EMBL" id="VXIV02003337">
    <property type="protein sequence ID" value="KAF6018118.1"/>
    <property type="molecule type" value="Genomic_DNA"/>
</dbReference>
<dbReference type="Proteomes" id="UP000593567">
    <property type="component" value="Unassembled WGS sequence"/>
</dbReference>
<evidence type="ECO:0000256" key="1">
    <source>
        <dbReference type="ARBA" id="ARBA00022737"/>
    </source>
</evidence>
<evidence type="ECO:0000256" key="2">
    <source>
        <dbReference type="PROSITE-ProRule" id="PRU00504"/>
    </source>
</evidence>
<keyword evidence="1" id="KW-0677">Repeat</keyword>
<protein>
    <submittedName>
        <fullName evidence="3">Uncharacterized protein</fullName>
    </submittedName>
</protein>
<dbReference type="PROSITE" id="PS51125">
    <property type="entry name" value="NHL"/>
    <property type="match status" value="1"/>
</dbReference>